<dbReference type="GO" id="GO:0009276">
    <property type="term" value="C:Gram-negative-bacterium-type cell wall"/>
    <property type="evidence" value="ECO:0007669"/>
    <property type="project" value="InterPro"/>
</dbReference>
<evidence type="ECO:0000259" key="12">
    <source>
        <dbReference type="Pfam" id="PF12693"/>
    </source>
</evidence>
<dbReference type="InterPro" id="IPR043129">
    <property type="entry name" value="ATPase_NBD"/>
</dbReference>
<evidence type="ECO:0000256" key="1">
    <source>
        <dbReference type="ARBA" id="ARBA00004377"/>
    </source>
</evidence>
<feature type="domain" description="GspL cytoplasmic actin-ATPase-like" evidence="11">
    <location>
        <begin position="17"/>
        <end position="239"/>
    </location>
</feature>
<sequence>MRETLYIRLQRADADTPLEYCIARADAVASFAVAQAPLSELTALAAPRRVVVLLPGAEVRLASVQVPARQAAKVLQAAPFVLEEQLADDVDALHFALGTRQADQRWPLAIIAHERLQAYLDLLGAHQIHPQQLIPDLLALPVPEAGQISVLIDGEQALLRSAVDAGLVCLAEDLPLCLGLLDPDRQRRLRLMIPRGQNFDPSRLDWPMDVLHGYASPFEALLQQLRTAPSINLLQGGYSRREHVLRHLLPWRQAALAAGLALLLGGGLYATQSLHLGRELEQQQEQNIARFQQVFPDEQRIVDLSSQLNQRLAGFQSSSGNFLQYTELLSQALVAVPGLKLQDLQFRDGALYASLAASRLEVLDPLKAWFAAGRGVAFSVDSADSGSEGVKLRVRLGNT</sequence>
<keyword evidence="4" id="KW-1003">Cell membrane</keyword>
<reference evidence="13 14" key="1">
    <citation type="submission" date="2016-10" db="EMBL/GenBank/DDBJ databases">
        <authorList>
            <person name="de Groot N.N."/>
        </authorList>
    </citation>
    <scope>NUCLEOTIDE SEQUENCE [LARGE SCALE GENOMIC DNA]</scope>
    <source>
        <strain evidence="13 14">DSM 25927</strain>
    </source>
</reference>
<dbReference type="CDD" id="cd24017">
    <property type="entry name" value="ASKHA_T2SSL_N"/>
    <property type="match status" value="1"/>
</dbReference>
<dbReference type="GO" id="GO:0015627">
    <property type="term" value="C:type II protein secretion system complex"/>
    <property type="evidence" value="ECO:0007669"/>
    <property type="project" value="InterPro"/>
</dbReference>
<evidence type="ECO:0000256" key="2">
    <source>
        <dbReference type="ARBA" id="ARBA00005318"/>
    </source>
</evidence>
<gene>
    <name evidence="13" type="ORF">SAMN04488038_10932</name>
</gene>
<dbReference type="STRING" id="489703.SAMN04488038_10932"/>
<dbReference type="AlphaFoldDB" id="A0A1H9HUH0"/>
<comment type="function">
    <text evidence="10">Inner membrane component of the type II secretion system required for the energy-dependent secretion of extracellular factors such as proteases and toxins from the periplasm.</text>
</comment>
<dbReference type="RefSeq" id="WP_093286357.1">
    <property type="nucleotide sequence ID" value="NZ_FOFS01000009.1"/>
</dbReference>
<keyword evidence="5" id="KW-0997">Cell inner membrane</keyword>
<keyword evidence="7 10" id="KW-0653">Protein transport</keyword>
<dbReference type="GO" id="GO:0005886">
    <property type="term" value="C:plasma membrane"/>
    <property type="evidence" value="ECO:0007669"/>
    <property type="project" value="UniProtKB-SubCell"/>
</dbReference>
<evidence type="ECO:0000313" key="13">
    <source>
        <dbReference type="EMBL" id="SEQ65915.1"/>
    </source>
</evidence>
<organism evidence="13 14">
    <name type="scientific">Solimonas aquatica</name>
    <dbReference type="NCBI Taxonomy" id="489703"/>
    <lineage>
        <taxon>Bacteria</taxon>
        <taxon>Pseudomonadati</taxon>
        <taxon>Pseudomonadota</taxon>
        <taxon>Gammaproteobacteria</taxon>
        <taxon>Nevskiales</taxon>
        <taxon>Nevskiaceae</taxon>
        <taxon>Solimonas</taxon>
    </lineage>
</organism>
<comment type="subcellular location">
    <subcellularLocation>
        <location evidence="1">Cell inner membrane</location>
        <topology evidence="1">Single-pass membrane protein</topology>
    </subcellularLocation>
</comment>
<keyword evidence="3 10" id="KW-0813">Transport</keyword>
<dbReference type="SUPFAM" id="SSF53067">
    <property type="entry name" value="Actin-like ATPase domain"/>
    <property type="match status" value="1"/>
</dbReference>
<protein>
    <recommendedName>
        <fullName evidence="10">Type II secretion system protein L</fullName>
        <shortName evidence="10">T2SS protein L</shortName>
    </recommendedName>
</protein>
<dbReference type="PIRSF" id="PIRSF015761">
    <property type="entry name" value="Protein_L"/>
    <property type="match status" value="1"/>
</dbReference>
<dbReference type="NCBIfam" id="TIGR01709">
    <property type="entry name" value="typeII_sec_gspL"/>
    <property type="match status" value="1"/>
</dbReference>
<dbReference type="Gene3D" id="3.30.420.380">
    <property type="match status" value="1"/>
</dbReference>
<accession>A0A1H9HUH0</accession>
<feature type="domain" description="GspL periplasmic" evidence="12">
    <location>
        <begin position="246"/>
        <end position="367"/>
    </location>
</feature>
<dbReference type="InterPro" id="IPR024230">
    <property type="entry name" value="GspL_cyto_dom"/>
</dbReference>
<dbReference type="Proteomes" id="UP000199233">
    <property type="component" value="Unassembled WGS sequence"/>
</dbReference>
<evidence type="ECO:0000256" key="10">
    <source>
        <dbReference type="PIRNR" id="PIRNR015761"/>
    </source>
</evidence>
<evidence type="ECO:0000256" key="9">
    <source>
        <dbReference type="ARBA" id="ARBA00023136"/>
    </source>
</evidence>
<dbReference type="Pfam" id="PF12693">
    <property type="entry name" value="GspL_C"/>
    <property type="match status" value="1"/>
</dbReference>
<comment type="similarity">
    <text evidence="2 10">Belongs to the GSP L family.</text>
</comment>
<evidence type="ECO:0000256" key="7">
    <source>
        <dbReference type="ARBA" id="ARBA00022927"/>
    </source>
</evidence>
<evidence type="ECO:0000313" key="14">
    <source>
        <dbReference type="Proteomes" id="UP000199233"/>
    </source>
</evidence>
<keyword evidence="9" id="KW-0472">Membrane</keyword>
<evidence type="ECO:0000256" key="8">
    <source>
        <dbReference type="ARBA" id="ARBA00022989"/>
    </source>
</evidence>
<keyword evidence="8" id="KW-1133">Transmembrane helix</keyword>
<dbReference type="InterPro" id="IPR025691">
    <property type="entry name" value="GspL_pp_dom"/>
</dbReference>
<evidence type="ECO:0000256" key="3">
    <source>
        <dbReference type="ARBA" id="ARBA00022448"/>
    </source>
</evidence>
<evidence type="ECO:0000259" key="11">
    <source>
        <dbReference type="Pfam" id="PF05134"/>
    </source>
</evidence>
<keyword evidence="14" id="KW-1185">Reference proteome</keyword>
<evidence type="ECO:0000256" key="6">
    <source>
        <dbReference type="ARBA" id="ARBA00022692"/>
    </source>
</evidence>
<dbReference type="InterPro" id="IPR007812">
    <property type="entry name" value="T2SS_protein-GspL"/>
</dbReference>
<dbReference type="OrthoDB" id="7011844at2"/>
<dbReference type="EMBL" id="FOFS01000009">
    <property type="protein sequence ID" value="SEQ65915.1"/>
    <property type="molecule type" value="Genomic_DNA"/>
</dbReference>
<dbReference type="Pfam" id="PF05134">
    <property type="entry name" value="T2SSL"/>
    <property type="match status" value="1"/>
</dbReference>
<evidence type="ECO:0000256" key="5">
    <source>
        <dbReference type="ARBA" id="ARBA00022519"/>
    </source>
</evidence>
<evidence type="ECO:0000256" key="4">
    <source>
        <dbReference type="ARBA" id="ARBA00022475"/>
    </source>
</evidence>
<dbReference type="GO" id="GO:0015628">
    <property type="term" value="P:protein secretion by the type II secretion system"/>
    <property type="evidence" value="ECO:0007669"/>
    <property type="project" value="InterPro"/>
</dbReference>
<keyword evidence="6" id="KW-0812">Transmembrane</keyword>
<proteinExistence type="inferred from homology"/>
<name>A0A1H9HUH0_9GAMM</name>